<evidence type="ECO:0000313" key="3">
    <source>
        <dbReference type="EMBL" id="KAF5842703.1"/>
    </source>
</evidence>
<dbReference type="PANTHER" id="PTHR13774:SF17">
    <property type="entry name" value="PHENAZINE BIOSYNTHESIS-LIKE DOMAIN-CONTAINING PROTEIN"/>
    <property type="match status" value="1"/>
</dbReference>
<evidence type="ECO:0000256" key="1">
    <source>
        <dbReference type="ARBA" id="ARBA00008270"/>
    </source>
</evidence>
<comment type="similarity">
    <text evidence="1">Belongs to the PhzF family.</text>
</comment>
<sequence length="333" mass="35217">MACKQSFPLYFVDAFATSPFEGNQAAVVLADGLSPDLYQKIASELNLSETSFVTPCVGRSGTYNLRWFTPTTEVPLCGHATLAAAAVLLGKDEGKGDASAGKDVHFETASGILSVEKSDHNARREGGVSPHFTMRLPLALPSTSLPPPFSQGPAQETDASAGCAIRSRPARAEAFLQACVGENFKDSVVDVVYNSTLKYLVLRLADDTTVQQLESITPDFASMSKFANKEHVSGVCITCLGGSSGYDFLSRFFGPWMGIPEDPVTGSAHTLLGPYWLQQLQAQKQGASGGQISTCLSACQCSKRGGKLTVDIGHDQVSLGGSAVIVVEGRLNV</sequence>
<organism evidence="3 4">
    <name type="scientific">Dunaliella salina</name>
    <name type="common">Green alga</name>
    <name type="synonym">Protococcus salinus</name>
    <dbReference type="NCBI Taxonomy" id="3046"/>
    <lineage>
        <taxon>Eukaryota</taxon>
        <taxon>Viridiplantae</taxon>
        <taxon>Chlorophyta</taxon>
        <taxon>core chlorophytes</taxon>
        <taxon>Chlorophyceae</taxon>
        <taxon>CS clade</taxon>
        <taxon>Chlamydomonadales</taxon>
        <taxon>Dunaliellaceae</taxon>
        <taxon>Dunaliella</taxon>
    </lineage>
</organism>
<dbReference type="Proteomes" id="UP000815325">
    <property type="component" value="Unassembled WGS sequence"/>
</dbReference>
<evidence type="ECO:0000256" key="2">
    <source>
        <dbReference type="ARBA" id="ARBA00023235"/>
    </source>
</evidence>
<dbReference type="NCBIfam" id="TIGR00654">
    <property type="entry name" value="PhzF_family"/>
    <property type="match status" value="1"/>
</dbReference>
<keyword evidence="2" id="KW-0413">Isomerase</keyword>
<dbReference type="InterPro" id="IPR003719">
    <property type="entry name" value="Phenazine_PhzF-like"/>
</dbReference>
<comment type="caution">
    <text evidence="3">The sequence shown here is derived from an EMBL/GenBank/DDBJ whole genome shotgun (WGS) entry which is preliminary data.</text>
</comment>
<name>A0ABQ7H784_DUNSA</name>
<dbReference type="PANTHER" id="PTHR13774">
    <property type="entry name" value="PHENAZINE BIOSYNTHESIS PROTEIN"/>
    <property type="match status" value="1"/>
</dbReference>
<keyword evidence="4" id="KW-1185">Reference proteome</keyword>
<dbReference type="SUPFAM" id="SSF54506">
    <property type="entry name" value="Diaminopimelate epimerase-like"/>
    <property type="match status" value="1"/>
</dbReference>
<gene>
    <name evidence="3" type="ORF">DUNSADRAFT_5779</name>
</gene>
<reference evidence="3" key="1">
    <citation type="submission" date="2017-08" db="EMBL/GenBank/DDBJ databases">
        <authorList>
            <person name="Polle J.E."/>
            <person name="Barry K."/>
            <person name="Cushman J."/>
            <person name="Schmutz J."/>
            <person name="Tran D."/>
            <person name="Hathwaick L.T."/>
            <person name="Yim W.C."/>
            <person name="Jenkins J."/>
            <person name="Mckie-Krisberg Z.M."/>
            <person name="Prochnik S."/>
            <person name="Lindquist E."/>
            <person name="Dockter R.B."/>
            <person name="Adam C."/>
            <person name="Molina H."/>
            <person name="Bunkerborg J."/>
            <person name="Jin E."/>
            <person name="Buchheim M."/>
            <person name="Magnuson J."/>
        </authorList>
    </citation>
    <scope>NUCLEOTIDE SEQUENCE</scope>
    <source>
        <strain evidence="3">CCAP 19/18</strain>
    </source>
</reference>
<evidence type="ECO:0000313" key="4">
    <source>
        <dbReference type="Proteomes" id="UP000815325"/>
    </source>
</evidence>
<protein>
    <submittedName>
        <fullName evidence="3">Uncharacterized protein</fullName>
    </submittedName>
</protein>
<accession>A0ABQ7H784</accession>
<dbReference type="PIRSF" id="PIRSF016184">
    <property type="entry name" value="PhzC_PhzF"/>
    <property type="match status" value="1"/>
</dbReference>
<proteinExistence type="inferred from homology"/>
<dbReference type="Gene3D" id="3.10.310.10">
    <property type="entry name" value="Diaminopimelate Epimerase, Chain A, domain 1"/>
    <property type="match status" value="2"/>
</dbReference>
<dbReference type="Pfam" id="PF02567">
    <property type="entry name" value="PhzC-PhzF"/>
    <property type="match status" value="2"/>
</dbReference>
<dbReference type="EMBL" id="MU069457">
    <property type="protein sequence ID" value="KAF5842703.1"/>
    <property type="molecule type" value="Genomic_DNA"/>
</dbReference>